<dbReference type="CDD" id="cd01991">
    <property type="entry name" value="Asn_synthase_B_C"/>
    <property type="match status" value="1"/>
</dbReference>
<feature type="domain" description="Glutamine amidotransferase type-2" evidence="12">
    <location>
        <begin position="2"/>
        <end position="215"/>
    </location>
</feature>
<dbReference type="AlphaFoldDB" id="A0A1I5INK9"/>
<comment type="similarity">
    <text evidence="2">Belongs to the asparagine synthetase family.</text>
</comment>
<sequence length="609" mass="66869">MCGIAGWADFERFPSREPQVLQDMTEAMACRGPDAHGCWFDEHVAFGHRRLSVIDPAGGGQPMTLEHLGRTVLAITYSGEVYNYRELRAELSALGHRFRTASDTEVVLHAYLQWGTAMARRLNGMFAFAIWDARSERLLLVRDRLGIKPLYYCPAGRGLLFGSEAKAILAHPDVAPVVDRDGLRELLAGVKTPEHAIFRGLRELRPGHLLVFDREGKRIQRYWALEAREHPDDLHTTVRTVRALLEDIVERQLVADVPLCTLLSGGLDSSVVTALAARSLAAQGAGPVRSFSVDFAGNERDFAASLVHESPDAPFAAEMARHVAAEHTNLVLGLGELAASSTRAVVPRAHDVPAALLGDAFASLYLLFRAVRERSTVALSGEAADELFGGYPWFHVPELRDADTFPWVAAGYDLLPALSGLLDPGLLADLDVEGYRAQRYAEALAEVPVLPGEDAAARRIREVGYLAVTRFVPMLLDRKDRMSMAVGLEVRVPFCDHRLVDYLFNVPWRMKFFDGKEKSLLRAAAGHLLPEPVANRKKSAYPITHDPGYDAALRAEFARLASSPGTPVHALIDGTATARLGSANGWPSRSGLEFMVQLDSWLADHDLAL</sequence>
<dbReference type="OrthoDB" id="9763290at2"/>
<dbReference type="GO" id="GO:0006529">
    <property type="term" value="P:asparagine biosynthetic process"/>
    <property type="evidence" value="ECO:0007669"/>
    <property type="project" value="UniProtKB-KW"/>
</dbReference>
<dbReference type="InterPro" id="IPR033738">
    <property type="entry name" value="AsnB_N"/>
</dbReference>
<evidence type="ECO:0000256" key="3">
    <source>
        <dbReference type="ARBA" id="ARBA00012737"/>
    </source>
</evidence>
<dbReference type="Gene3D" id="3.60.20.10">
    <property type="entry name" value="Glutamine Phosphoribosylpyrophosphate, subunit 1, domain 1"/>
    <property type="match status" value="1"/>
</dbReference>
<dbReference type="RefSeq" id="WP_067593754.1">
    <property type="nucleotide sequence ID" value="NZ_FOWC01000002.1"/>
</dbReference>
<evidence type="ECO:0000256" key="4">
    <source>
        <dbReference type="ARBA" id="ARBA00022741"/>
    </source>
</evidence>
<dbReference type="Gene3D" id="3.40.50.620">
    <property type="entry name" value="HUPs"/>
    <property type="match status" value="1"/>
</dbReference>
<dbReference type="SUPFAM" id="SSF56235">
    <property type="entry name" value="N-terminal nucleophile aminohydrolases (Ntn hydrolases)"/>
    <property type="match status" value="1"/>
</dbReference>
<dbReference type="GO" id="GO:0005829">
    <property type="term" value="C:cytosol"/>
    <property type="evidence" value="ECO:0007669"/>
    <property type="project" value="TreeGrafter"/>
</dbReference>
<dbReference type="InterPro" id="IPR006426">
    <property type="entry name" value="Asn_synth_AEB"/>
</dbReference>
<dbReference type="PIRSF" id="PIRSF001589">
    <property type="entry name" value="Asn_synthetase_glu-h"/>
    <property type="match status" value="1"/>
</dbReference>
<reference evidence="14" key="1">
    <citation type="submission" date="2016-10" db="EMBL/GenBank/DDBJ databases">
        <authorList>
            <person name="de Groot N.N."/>
        </authorList>
    </citation>
    <scope>NUCLEOTIDE SEQUENCE [LARGE SCALE GENOMIC DNA]</scope>
    <source>
        <strain evidence="14">DSM 44637</strain>
    </source>
</reference>
<accession>A0A1I5INK9</accession>
<dbReference type="Pfam" id="PF00733">
    <property type="entry name" value="Asn_synthase"/>
    <property type="match status" value="1"/>
</dbReference>
<evidence type="ECO:0000313" key="16">
    <source>
        <dbReference type="Proteomes" id="UP000470404"/>
    </source>
</evidence>
<dbReference type="Proteomes" id="UP000470404">
    <property type="component" value="Unassembled WGS sequence"/>
</dbReference>
<dbReference type="EMBL" id="FOWC01000002">
    <property type="protein sequence ID" value="SFO62127.1"/>
    <property type="molecule type" value="Genomic_DNA"/>
</dbReference>
<dbReference type="InterPro" id="IPR017932">
    <property type="entry name" value="GATase_2_dom"/>
</dbReference>
<feature type="binding site" evidence="10">
    <location>
        <position position="262"/>
    </location>
    <ligand>
        <name>ATP</name>
        <dbReference type="ChEBI" id="CHEBI:30616"/>
    </ligand>
</feature>
<feature type="binding site" evidence="10">
    <location>
        <begin position="380"/>
        <end position="381"/>
    </location>
    <ligand>
        <name>ATP</name>
        <dbReference type="ChEBI" id="CHEBI:30616"/>
    </ligand>
</feature>
<proteinExistence type="inferred from homology"/>
<feature type="binding site" evidence="10">
    <location>
        <position position="103"/>
    </location>
    <ligand>
        <name>L-glutamine</name>
        <dbReference type="ChEBI" id="CHEBI:58359"/>
    </ligand>
</feature>
<keyword evidence="7 9" id="KW-0315">Glutamine amidotransferase</keyword>
<comment type="pathway">
    <text evidence="1">Amino-acid biosynthesis; L-asparagine biosynthesis; L-asparagine from L-aspartate (L-Gln route): step 1/1.</text>
</comment>
<dbReference type="PANTHER" id="PTHR43284">
    <property type="entry name" value="ASPARAGINE SYNTHETASE (GLUTAMINE-HYDROLYZING)"/>
    <property type="match status" value="1"/>
</dbReference>
<dbReference type="GO" id="GO:0004066">
    <property type="term" value="F:asparagine synthase (glutamine-hydrolyzing) activity"/>
    <property type="evidence" value="ECO:0007669"/>
    <property type="project" value="UniProtKB-EC"/>
</dbReference>
<evidence type="ECO:0000256" key="10">
    <source>
        <dbReference type="PIRSR" id="PIRSR001589-2"/>
    </source>
</evidence>
<dbReference type="EMBL" id="JAAGNC010000077">
    <property type="protein sequence ID" value="NEC56730.1"/>
    <property type="molecule type" value="Genomic_DNA"/>
</dbReference>
<dbReference type="STRING" id="112413.SAMN05421854_102578"/>
<dbReference type="EC" id="6.3.5.4" evidence="3"/>
<evidence type="ECO:0000256" key="9">
    <source>
        <dbReference type="PIRSR" id="PIRSR001589-1"/>
    </source>
</evidence>
<name>A0A1I5INK9_9PSEU</name>
<keyword evidence="6 9" id="KW-0061">Asparagine biosynthesis</keyword>
<feature type="site" description="Important for beta-aspartyl-AMP intermediate formation" evidence="11">
    <location>
        <position position="382"/>
    </location>
</feature>
<evidence type="ECO:0000313" key="15">
    <source>
        <dbReference type="Proteomes" id="UP000199137"/>
    </source>
</evidence>
<evidence type="ECO:0000256" key="7">
    <source>
        <dbReference type="ARBA" id="ARBA00022962"/>
    </source>
</evidence>
<dbReference type="GO" id="GO:0005524">
    <property type="term" value="F:ATP binding"/>
    <property type="evidence" value="ECO:0007669"/>
    <property type="project" value="UniProtKB-KW"/>
</dbReference>
<evidence type="ECO:0000256" key="6">
    <source>
        <dbReference type="ARBA" id="ARBA00022888"/>
    </source>
</evidence>
<dbReference type="PANTHER" id="PTHR43284:SF1">
    <property type="entry name" value="ASPARAGINE SYNTHETASE"/>
    <property type="match status" value="1"/>
</dbReference>
<dbReference type="SUPFAM" id="SSF52402">
    <property type="entry name" value="Adenine nucleotide alpha hydrolases-like"/>
    <property type="match status" value="1"/>
</dbReference>
<keyword evidence="4 10" id="KW-0547">Nucleotide-binding</keyword>
<evidence type="ECO:0000256" key="5">
    <source>
        <dbReference type="ARBA" id="ARBA00022840"/>
    </source>
</evidence>
<dbReference type="InterPro" id="IPR029055">
    <property type="entry name" value="Ntn_hydrolases_N"/>
</dbReference>
<dbReference type="InterPro" id="IPR051786">
    <property type="entry name" value="ASN_synthetase/amidase"/>
</dbReference>
<comment type="catalytic activity">
    <reaction evidence="8">
        <text>L-aspartate + L-glutamine + ATP + H2O = L-asparagine + L-glutamate + AMP + diphosphate + H(+)</text>
        <dbReference type="Rhea" id="RHEA:12228"/>
        <dbReference type="ChEBI" id="CHEBI:15377"/>
        <dbReference type="ChEBI" id="CHEBI:15378"/>
        <dbReference type="ChEBI" id="CHEBI:29985"/>
        <dbReference type="ChEBI" id="CHEBI:29991"/>
        <dbReference type="ChEBI" id="CHEBI:30616"/>
        <dbReference type="ChEBI" id="CHEBI:33019"/>
        <dbReference type="ChEBI" id="CHEBI:58048"/>
        <dbReference type="ChEBI" id="CHEBI:58359"/>
        <dbReference type="ChEBI" id="CHEBI:456215"/>
        <dbReference type="EC" id="6.3.5.4"/>
    </reaction>
</comment>
<dbReference type="InterPro" id="IPR014729">
    <property type="entry name" value="Rossmann-like_a/b/a_fold"/>
</dbReference>
<reference evidence="13 16" key="3">
    <citation type="submission" date="2020-01" db="EMBL/GenBank/DDBJ databases">
        <title>Insect and environment-associated Actinomycetes.</title>
        <authorList>
            <person name="Currrie C."/>
            <person name="Chevrette M."/>
            <person name="Carlson C."/>
            <person name="Stubbendieck R."/>
            <person name="Wendt-Pienkowski E."/>
        </authorList>
    </citation>
    <scope>NUCLEOTIDE SEQUENCE [LARGE SCALE GENOMIC DNA]</scope>
    <source>
        <strain evidence="13 16">SID8386</strain>
    </source>
</reference>
<evidence type="ECO:0000313" key="13">
    <source>
        <dbReference type="EMBL" id="NEC56730.1"/>
    </source>
</evidence>
<keyword evidence="5 10" id="KW-0067">ATP-binding</keyword>
<dbReference type="Pfam" id="PF13537">
    <property type="entry name" value="GATase_7"/>
    <property type="match status" value="1"/>
</dbReference>
<protein>
    <recommendedName>
        <fullName evidence="3">asparagine synthase (glutamine-hydrolyzing)</fullName>
        <ecNumber evidence="3">6.3.5.4</ecNumber>
    </recommendedName>
</protein>
<evidence type="ECO:0000259" key="12">
    <source>
        <dbReference type="PROSITE" id="PS51278"/>
    </source>
</evidence>
<keyword evidence="16" id="KW-1185">Reference proteome</keyword>
<dbReference type="CDD" id="cd00712">
    <property type="entry name" value="AsnB"/>
    <property type="match status" value="1"/>
</dbReference>
<dbReference type="PROSITE" id="PS51278">
    <property type="entry name" value="GATASE_TYPE_2"/>
    <property type="match status" value="1"/>
</dbReference>
<feature type="binding site" evidence="10">
    <location>
        <position position="293"/>
    </location>
    <ligand>
        <name>ATP</name>
        <dbReference type="ChEBI" id="CHEBI:30616"/>
    </ligand>
</feature>
<dbReference type="Proteomes" id="UP000199137">
    <property type="component" value="Unassembled WGS sequence"/>
</dbReference>
<keyword evidence="13" id="KW-0436">Ligase</keyword>
<organism evidence="14 15">
    <name type="scientific">Amycolatopsis rubida</name>
    <dbReference type="NCBI Taxonomy" id="112413"/>
    <lineage>
        <taxon>Bacteria</taxon>
        <taxon>Bacillati</taxon>
        <taxon>Actinomycetota</taxon>
        <taxon>Actinomycetes</taxon>
        <taxon>Pseudonocardiales</taxon>
        <taxon>Pseudonocardiaceae</taxon>
        <taxon>Amycolatopsis</taxon>
    </lineage>
</organism>
<evidence type="ECO:0000256" key="2">
    <source>
        <dbReference type="ARBA" id="ARBA00005752"/>
    </source>
</evidence>
<evidence type="ECO:0000256" key="11">
    <source>
        <dbReference type="PIRSR" id="PIRSR001589-3"/>
    </source>
</evidence>
<dbReference type="NCBIfam" id="TIGR01536">
    <property type="entry name" value="asn_synth_AEB"/>
    <property type="match status" value="1"/>
</dbReference>
<feature type="active site" description="For GATase activity" evidence="9">
    <location>
        <position position="2"/>
    </location>
</feature>
<evidence type="ECO:0000256" key="8">
    <source>
        <dbReference type="ARBA" id="ARBA00048741"/>
    </source>
</evidence>
<evidence type="ECO:0000313" key="14">
    <source>
        <dbReference type="EMBL" id="SFO62127.1"/>
    </source>
</evidence>
<gene>
    <name evidence="13" type="primary">asnB</name>
    <name evidence="13" type="ORF">G3I59_14355</name>
    <name evidence="14" type="ORF">SAMN05421854_102578</name>
</gene>
<dbReference type="InterPro" id="IPR001962">
    <property type="entry name" value="Asn_synthase"/>
</dbReference>
<evidence type="ECO:0000256" key="1">
    <source>
        <dbReference type="ARBA" id="ARBA00005187"/>
    </source>
</evidence>
<reference evidence="15" key="2">
    <citation type="submission" date="2016-10" db="EMBL/GenBank/DDBJ databases">
        <authorList>
            <person name="Varghese N."/>
            <person name="Submissions S."/>
        </authorList>
    </citation>
    <scope>NUCLEOTIDE SEQUENCE [LARGE SCALE GENOMIC DNA]</scope>
    <source>
        <strain evidence="15">DSM 44637</strain>
    </source>
</reference>
<keyword evidence="9" id="KW-0028">Amino-acid biosynthesis</keyword>